<keyword evidence="1" id="KW-0472">Membrane</keyword>
<dbReference type="InterPro" id="IPR027417">
    <property type="entry name" value="P-loop_NTPase"/>
</dbReference>
<evidence type="ECO:0000313" key="3">
    <source>
        <dbReference type="EMBL" id="PUA34180.1"/>
    </source>
</evidence>
<dbReference type="Pfam" id="PF10412">
    <property type="entry name" value="TrwB_AAD_bind"/>
    <property type="match status" value="1"/>
</dbReference>
<dbReference type="PANTHER" id="PTHR30121:SF11">
    <property type="entry name" value="AAA+ ATPASE DOMAIN-CONTAINING PROTEIN"/>
    <property type="match status" value="1"/>
</dbReference>
<dbReference type="InterPro" id="IPR019476">
    <property type="entry name" value="T4SS_TraD_DNA-bd"/>
</dbReference>
<protein>
    <recommendedName>
        <fullName evidence="2">AAA+ ATPase domain-containing protein</fullName>
    </recommendedName>
</protein>
<dbReference type="AlphaFoldDB" id="A0A2R7Y9H0"/>
<dbReference type="SMART" id="SM00382">
    <property type="entry name" value="AAA"/>
    <property type="match status" value="1"/>
</dbReference>
<organism evidence="3 4">
    <name type="scientific">Candidatus Terraquivivens tikiterensis</name>
    <dbReference type="NCBI Taxonomy" id="1980982"/>
    <lineage>
        <taxon>Archaea</taxon>
        <taxon>Nitrososphaerota</taxon>
        <taxon>Candidatus Wolframiiraptoraceae</taxon>
        <taxon>Candidatus Terraquivivens</taxon>
    </lineage>
</organism>
<dbReference type="InterPro" id="IPR003593">
    <property type="entry name" value="AAA+_ATPase"/>
</dbReference>
<evidence type="ECO:0000259" key="2">
    <source>
        <dbReference type="SMART" id="SM00382"/>
    </source>
</evidence>
<keyword evidence="1" id="KW-0812">Transmembrane</keyword>
<keyword evidence="1" id="KW-1133">Transmembrane helix</keyword>
<dbReference type="Proteomes" id="UP000244066">
    <property type="component" value="Unassembled WGS sequence"/>
</dbReference>
<dbReference type="PANTHER" id="PTHR30121">
    <property type="entry name" value="UNCHARACTERIZED PROTEIN YJGR-RELATED"/>
    <property type="match status" value="1"/>
</dbReference>
<dbReference type="InterPro" id="IPR002789">
    <property type="entry name" value="HerA_central"/>
</dbReference>
<name>A0A2R7Y9H0_9ARCH</name>
<dbReference type="InterPro" id="IPR051162">
    <property type="entry name" value="T4SS_component"/>
</dbReference>
<proteinExistence type="predicted"/>
<gene>
    <name evidence="3" type="ORF">B9J98_00885</name>
</gene>
<dbReference type="EMBL" id="NDWU01000002">
    <property type="protein sequence ID" value="PUA34180.1"/>
    <property type="molecule type" value="Genomic_DNA"/>
</dbReference>
<feature type="transmembrane region" description="Helical" evidence="1">
    <location>
        <begin position="35"/>
        <end position="53"/>
    </location>
</feature>
<dbReference type="SUPFAM" id="SSF52540">
    <property type="entry name" value="P-loop containing nucleoside triphosphate hydrolases"/>
    <property type="match status" value="1"/>
</dbReference>
<evidence type="ECO:0000256" key="1">
    <source>
        <dbReference type="SAM" id="Phobius"/>
    </source>
</evidence>
<sequence length="937" mass="104681">MGILASILGLGPITIGAIILALLLIFSFSPSLAPYMPYVSILLPAALLSTIAWRRGYYAAVSWLSRGASAYEFWHAAAPELGWMADRYTKNRIREDGETRKEERTLIFCDRKRSKGYACKVLRVADVQKNYETTTQRERMLLLDRMVRTIEGLGDVEAKLVVERDPEGEKAQILLWAEVIGGDEEGARHAVEHAAKLLAKGMEKLGMTLLDDITYAGYSMRFKLRMPKPSLGHLPLLAASSLATFLLSICSAEVGTLSATTAIASLMGLLLTGKLLLDARKASCQGCGGAHVHWSLANPDGDLRYSFMDGGVLLTSNGKESVASKFIAVTANNNREMSAEDIDRRLPMYLEAFSSMVYVLNDFRIALHIRPQPVGDAIKLAMARADLYGMDAQVGGAVSGYVKAGRSLNMADRITRGERPYAFSVVVEVRVRRKGEVNRLDLDALDKQLQEAKSFLDSMNLQSKQIRDGPSAMVCHRFMYLPLPPHGLFEPRPVPTVKGLTKDFVAITPIAFRRRPVMPRDGLYLGRDKLGRKVFWNPSVLDNPHMIIIGPVGSGKSTLVKTMLFRLEQVAKYTGTGRPPAVIIVDPAGEYEGKADLLRENGLQVTVVDLCEKKYNPLLLSGLEPCQRASRLVDYVFPNVLKDLQPFQKQVLYDGLMLAYRNLAKIDPYSRDTWSDERAALVTMARLYEYVSWRRSMTEKRVASKGGSPELDPAVSALYDLERRLRAFATGPFALDRTDVTLNGMLEKGGVYILSFRTRAGEGQVRMSDEMQRLLVWSLLEHVASYMTAQRITEGVRLIVVIDEAHKFLRGHETEVPLSQHLREGRKFGVSYVVVTHILDDLVADYREALTRKIPAVVSMASTCIVFKQGNQEDARRVMEMLNMTSEEMEELMGLPLGEAFLKWGVDPRPLRFEVEPDGRALVRKRESRWEALYSAQ</sequence>
<feature type="transmembrane region" description="Helical" evidence="1">
    <location>
        <begin position="7"/>
        <end position="29"/>
    </location>
</feature>
<reference evidence="3 4" key="1">
    <citation type="submission" date="2017-04" db="EMBL/GenBank/DDBJ databases">
        <title>Draft Aigarchaeota genome from a New Zealand hot spring.</title>
        <authorList>
            <person name="Reysenbach A.-L."/>
            <person name="Donaho J.A."/>
            <person name="Gerhart J."/>
            <person name="Kelley J.F."/>
            <person name="Kouba K."/>
            <person name="Podar M."/>
            <person name="Stott M."/>
        </authorList>
    </citation>
    <scope>NUCLEOTIDE SEQUENCE [LARGE SCALE GENOMIC DNA]</scope>
    <source>
        <strain evidence="3">NZ13_MG1</strain>
    </source>
</reference>
<evidence type="ECO:0000313" key="4">
    <source>
        <dbReference type="Proteomes" id="UP000244066"/>
    </source>
</evidence>
<dbReference type="Pfam" id="PF01935">
    <property type="entry name" value="DUF87"/>
    <property type="match status" value="1"/>
</dbReference>
<feature type="domain" description="AAA+ ATPase" evidence="2">
    <location>
        <begin position="542"/>
        <end position="855"/>
    </location>
</feature>
<comment type="caution">
    <text evidence="3">The sequence shown here is derived from an EMBL/GenBank/DDBJ whole genome shotgun (WGS) entry which is preliminary data.</text>
</comment>
<dbReference type="Gene3D" id="3.40.50.300">
    <property type="entry name" value="P-loop containing nucleotide triphosphate hydrolases"/>
    <property type="match status" value="2"/>
</dbReference>
<accession>A0A2R7Y9H0</accession>